<dbReference type="RefSeq" id="WP_324669726.1">
    <property type="nucleotide sequence ID" value="NZ_CP141614.1"/>
</dbReference>
<dbReference type="Pfam" id="PF01381">
    <property type="entry name" value="HTH_3"/>
    <property type="match status" value="1"/>
</dbReference>
<dbReference type="SMART" id="SM00028">
    <property type="entry name" value="TPR"/>
    <property type="match status" value="5"/>
</dbReference>
<evidence type="ECO:0000313" key="9">
    <source>
        <dbReference type="Proteomes" id="UP001333102"/>
    </source>
</evidence>
<evidence type="ECO:0000256" key="2">
    <source>
        <dbReference type="ARBA" id="ARBA00022490"/>
    </source>
</evidence>
<evidence type="ECO:0000313" key="8">
    <source>
        <dbReference type="EMBL" id="WRP15325.1"/>
    </source>
</evidence>
<dbReference type="SMART" id="SM00530">
    <property type="entry name" value="HTH_XRE"/>
    <property type="match status" value="1"/>
</dbReference>
<dbReference type="CDD" id="cd00093">
    <property type="entry name" value="HTH_XRE"/>
    <property type="match status" value="1"/>
</dbReference>
<reference evidence="9" key="1">
    <citation type="submission" date="2023-12" db="EMBL/GenBank/DDBJ databases">
        <title>Novel isolates from deep terrestrial aquifers shed light on the physiology and ecology of the class Limnochordia.</title>
        <authorList>
            <person name="Karnachuk O.V."/>
            <person name="Lukina A.P."/>
            <person name="Avakyan M.R."/>
            <person name="Kadnikov V."/>
            <person name="Begmatov S."/>
            <person name="Beletsky A.V."/>
            <person name="Mardanov A.V."/>
            <person name="Ravin N.V."/>
        </authorList>
    </citation>
    <scope>NUCLEOTIDE SEQUENCE [LARGE SCALE GENOMIC DNA]</scope>
    <source>
        <strain evidence="9">LN</strain>
    </source>
</reference>
<comment type="subcellular location">
    <subcellularLocation>
        <location evidence="1">Cytoplasm</location>
    </subcellularLocation>
</comment>
<dbReference type="Pfam" id="PF13424">
    <property type="entry name" value="TPR_12"/>
    <property type="match status" value="1"/>
</dbReference>
<proteinExistence type="inferred from homology"/>
<dbReference type="SUPFAM" id="SSF48452">
    <property type="entry name" value="TPR-like"/>
    <property type="match status" value="2"/>
</dbReference>
<feature type="domain" description="HTH cro/C1-type" evidence="7">
    <location>
        <begin position="11"/>
        <end position="64"/>
    </location>
</feature>
<dbReference type="InterPro" id="IPR011990">
    <property type="entry name" value="TPR-like_helical_dom_sf"/>
</dbReference>
<dbReference type="EMBL" id="CP141614">
    <property type="protein sequence ID" value="WRP15325.1"/>
    <property type="molecule type" value="Genomic_DNA"/>
</dbReference>
<evidence type="ECO:0000256" key="4">
    <source>
        <dbReference type="ARBA" id="ARBA00022803"/>
    </source>
</evidence>
<dbReference type="InterPro" id="IPR019734">
    <property type="entry name" value="TPR_rpt"/>
</dbReference>
<dbReference type="PROSITE" id="PS50005">
    <property type="entry name" value="TPR"/>
    <property type="match status" value="1"/>
</dbReference>
<dbReference type="PANTHER" id="PTHR46630">
    <property type="entry name" value="TETRATRICOPEPTIDE REPEAT PROTEIN 29"/>
    <property type="match status" value="1"/>
</dbReference>
<evidence type="ECO:0000256" key="5">
    <source>
        <dbReference type="ARBA" id="ARBA00038253"/>
    </source>
</evidence>
<dbReference type="Gene3D" id="1.25.40.10">
    <property type="entry name" value="Tetratricopeptide repeat domain"/>
    <property type="match status" value="3"/>
</dbReference>
<dbReference type="InterPro" id="IPR051476">
    <property type="entry name" value="Bac_ResReg_Asp_Phosphatase"/>
</dbReference>
<name>A0ABZ1BR96_9FIRM</name>
<dbReference type="Proteomes" id="UP001333102">
    <property type="component" value="Chromosome"/>
</dbReference>
<evidence type="ECO:0000259" key="7">
    <source>
        <dbReference type="PROSITE" id="PS50943"/>
    </source>
</evidence>
<protein>
    <submittedName>
        <fullName evidence="8">Helix-turn-helix transcriptional regulator</fullName>
    </submittedName>
</protein>
<evidence type="ECO:0000256" key="6">
    <source>
        <dbReference type="PROSITE-ProRule" id="PRU00339"/>
    </source>
</evidence>
<keyword evidence="9" id="KW-1185">Reference proteome</keyword>
<dbReference type="PROSITE" id="PS50943">
    <property type="entry name" value="HTH_CROC1"/>
    <property type="match status" value="1"/>
</dbReference>
<evidence type="ECO:0000256" key="3">
    <source>
        <dbReference type="ARBA" id="ARBA00022737"/>
    </source>
</evidence>
<keyword evidence="3" id="KW-0677">Repeat</keyword>
<comment type="similarity">
    <text evidence="5">Belongs to the Rap family.</text>
</comment>
<sequence>MELQARIGQRIRRRREELGMTQQELAGRELTRGFISQLEKGIVMPSLKSLELIASRLYKPVAYFLEDSLGESTPDTQRWLVLERALWQLLDGEARPVQELASRLASGAADGLARADDGFPALDILAGLLALVEGRPDEGSRRLAPAVRALRASGPSRLLALVLAVEGSQLARLQRWPEAVEALEEARRLLPDGSVEEACLGRRLETWLAVAYAHAGRTEEALPLLESLWQQAGQQHQYIWPGDVLMALGLCYAARGDEARALEAWERAAGLGHLLGSAHLEASALALQAASLRERGEGARALETMERACAVLRQTGQAQEAARLEVELVRMLFEQGQGERALARAAALMDDPATPAQHRARLLLVSGQSLARMGRVAEAIERLERAAELAQAERLGRELAAACSELGRLLREQGQHDRASEYLARALDVYEQTLH</sequence>
<feature type="repeat" description="TPR" evidence="6">
    <location>
        <begin position="400"/>
        <end position="433"/>
    </location>
</feature>
<keyword evidence="4 6" id="KW-0802">TPR repeat</keyword>
<evidence type="ECO:0000256" key="1">
    <source>
        <dbReference type="ARBA" id="ARBA00004496"/>
    </source>
</evidence>
<organism evidence="8 9">
    <name type="scientific">Geochorda subterranea</name>
    <dbReference type="NCBI Taxonomy" id="3109564"/>
    <lineage>
        <taxon>Bacteria</taxon>
        <taxon>Bacillati</taxon>
        <taxon>Bacillota</taxon>
        <taxon>Limnochordia</taxon>
        <taxon>Limnochordales</taxon>
        <taxon>Geochordaceae</taxon>
        <taxon>Geochorda</taxon>
    </lineage>
</organism>
<dbReference type="SUPFAM" id="SSF47413">
    <property type="entry name" value="lambda repressor-like DNA-binding domains"/>
    <property type="match status" value="1"/>
</dbReference>
<dbReference type="InterPro" id="IPR010982">
    <property type="entry name" value="Lambda_DNA-bd_dom_sf"/>
</dbReference>
<dbReference type="PANTHER" id="PTHR46630:SF1">
    <property type="entry name" value="TETRATRICOPEPTIDE REPEAT PROTEIN 29"/>
    <property type="match status" value="1"/>
</dbReference>
<keyword evidence="2" id="KW-0963">Cytoplasm</keyword>
<gene>
    <name evidence="8" type="ORF">VLY81_03935</name>
</gene>
<accession>A0ABZ1BR96</accession>
<dbReference type="InterPro" id="IPR001387">
    <property type="entry name" value="Cro/C1-type_HTH"/>
</dbReference>